<dbReference type="InterPro" id="IPR010982">
    <property type="entry name" value="Lambda_DNA-bd_dom_sf"/>
</dbReference>
<dbReference type="Pfam" id="PF01381">
    <property type="entry name" value="HTH_3"/>
    <property type="match status" value="1"/>
</dbReference>
<dbReference type="CDD" id="cd00093">
    <property type="entry name" value="HTH_XRE"/>
    <property type="match status" value="1"/>
</dbReference>
<dbReference type="SUPFAM" id="SSF47413">
    <property type="entry name" value="lambda repressor-like DNA-binding domains"/>
    <property type="match status" value="1"/>
</dbReference>
<keyword evidence="6" id="KW-1185">Reference proteome</keyword>
<dbReference type="SMART" id="SM00530">
    <property type="entry name" value="HTH_XRE"/>
    <property type="match status" value="1"/>
</dbReference>
<dbReference type="STRING" id="1620.IV67_GL000007"/>
<dbReference type="EMBL" id="JQCD01000022">
    <property type="protein sequence ID" value="KRN77222.1"/>
    <property type="molecule type" value="Genomic_DNA"/>
</dbReference>
<dbReference type="RefSeq" id="WP_057787052.1">
    <property type="nucleotide sequence ID" value="NZ_CBDALJ010000001.1"/>
</dbReference>
<evidence type="ECO:0000313" key="6">
    <source>
        <dbReference type="Proteomes" id="UP000051673"/>
    </source>
</evidence>
<dbReference type="Gene3D" id="1.10.260.40">
    <property type="entry name" value="lambda repressor-like DNA-binding domains"/>
    <property type="match status" value="1"/>
</dbReference>
<dbReference type="OrthoDB" id="2475196at2"/>
<evidence type="ECO:0000259" key="4">
    <source>
        <dbReference type="PROSITE" id="PS50943"/>
    </source>
</evidence>
<dbReference type="PROSITE" id="PS50943">
    <property type="entry name" value="HTH_CROC1"/>
    <property type="match status" value="1"/>
</dbReference>
<dbReference type="GO" id="GO:0003677">
    <property type="term" value="F:DNA binding"/>
    <property type="evidence" value="ECO:0007669"/>
    <property type="project" value="UniProtKB-KW"/>
</dbReference>
<name>A0A0R2JMV5_9LACO</name>
<comment type="caution">
    <text evidence="5">The sequence shown here is derived from an EMBL/GenBank/DDBJ whole genome shotgun (WGS) entry which is preliminary data.</text>
</comment>
<sequence>MTSSQGKEIMGQNIKRLLKRNGMTAAKLSEVIGVSTATISDWCNGKTYPRINKIEMMADYFGVSKSELVEDPDQVANAANSEEPALMAAHWGVDISGLPDEERQRVVDRAKAYVEGLIADYEDRNAK</sequence>
<evidence type="ECO:0000256" key="1">
    <source>
        <dbReference type="ARBA" id="ARBA00023015"/>
    </source>
</evidence>
<proteinExistence type="predicted"/>
<reference evidence="5 6" key="1">
    <citation type="journal article" date="2015" name="Genome Announc.">
        <title>Expanding the biotechnology potential of lactobacilli through comparative genomics of 213 strains and associated genera.</title>
        <authorList>
            <person name="Sun Z."/>
            <person name="Harris H.M."/>
            <person name="McCann A."/>
            <person name="Guo C."/>
            <person name="Argimon S."/>
            <person name="Zhang W."/>
            <person name="Yang X."/>
            <person name="Jeffery I.B."/>
            <person name="Cooney J.C."/>
            <person name="Kagawa T.F."/>
            <person name="Liu W."/>
            <person name="Song Y."/>
            <person name="Salvetti E."/>
            <person name="Wrobel A."/>
            <person name="Rasinkangas P."/>
            <person name="Parkhill J."/>
            <person name="Rea M.C."/>
            <person name="O'Sullivan O."/>
            <person name="Ritari J."/>
            <person name="Douillard F.P."/>
            <person name="Paul Ross R."/>
            <person name="Yang R."/>
            <person name="Briner A.E."/>
            <person name="Felis G.E."/>
            <person name="de Vos W.M."/>
            <person name="Barrangou R."/>
            <person name="Klaenhammer T.R."/>
            <person name="Caufield P.W."/>
            <person name="Cui Y."/>
            <person name="Zhang H."/>
            <person name="O'Toole P.W."/>
        </authorList>
    </citation>
    <scope>NUCLEOTIDE SEQUENCE [LARGE SCALE GENOMIC DNA]</scope>
    <source>
        <strain evidence="5 6">DSM 20014</strain>
    </source>
</reference>
<gene>
    <name evidence="5" type="ORF">IV67_GL000007</name>
</gene>
<accession>A0A0R2JMV5</accession>
<protein>
    <recommendedName>
        <fullName evidence="4">HTH cro/C1-type domain-containing protein</fullName>
    </recommendedName>
</protein>
<keyword evidence="1" id="KW-0805">Transcription regulation</keyword>
<dbReference type="PANTHER" id="PTHR40661">
    <property type="match status" value="1"/>
</dbReference>
<evidence type="ECO:0000313" key="5">
    <source>
        <dbReference type="EMBL" id="KRN77222.1"/>
    </source>
</evidence>
<keyword evidence="2" id="KW-0238">DNA-binding</keyword>
<dbReference type="PANTHER" id="PTHR40661:SF3">
    <property type="entry name" value="FELS-1 PROPHAGE TRANSCRIPTIONAL REGULATOR"/>
    <property type="match status" value="1"/>
</dbReference>
<dbReference type="Proteomes" id="UP000051673">
    <property type="component" value="Unassembled WGS sequence"/>
</dbReference>
<keyword evidence="3" id="KW-0804">Transcription</keyword>
<organism evidence="5 6">
    <name type="scientific">Weissella minor</name>
    <dbReference type="NCBI Taxonomy" id="1620"/>
    <lineage>
        <taxon>Bacteria</taxon>
        <taxon>Bacillati</taxon>
        <taxon>Bacillota</taxon>
        <taxon>Bacilli</taxon>
        <taxon>Lactobacillales</taxon>
        <taxon>Lactobacillaceae</taxon>
        <taxon>Weissella</taxon>
    </lineage>
</organism>
<evidence type="ECO:0000256" key="2">
    <source>
        <dbReference type="ARBA" id="ARBA00023125"/>
    </source>
</evidence>
<dbReference type="PATRIC" id="fig|1620.3.peg.7"/>
<evidence type="ECO:0000256" key="3">
    <source>
        <dbReference type="ARBA" id="ARBA00023163"/>
    </source>
</evidence>
<feature type="domain" description="HTH cro/C1-type" evidence="4">
    <location>
        <begin position="14"/>
        <end position="68"/>
    </location>
</feature>
<dbReference type="AlphaFoldDB" id="A0A0R2JMV5"/>
<dbReference type="InterPro" id="IPR001387">
    <property type="entry name" value="Cro/C1-type_HTH"/>
</dbReference>